<accession>A0A4S8HY43</accession>
<proteinExistence type="predicted"/>
<dbReference type="PROSITE" id="PS00430">
    <property type="entry name" value="TONB_DEPENDENT_REC_1"/>
    <property type="match status" value="1"/>
</dbReference>
<feature type="chain" id="PRO_5020241431" description="DUF4595 domain-containing protein" evidence="1">
    <location>
        <begin position="21"/>
        <end position="327"/>
    </location>
</feature>
<dbReference type="Proteomes" id="UP000306918">
    <property type="component" value="Unassembled WGS sequence"/>
</dbReference>
<dbReference type="EMBL" id="STFF01000002">
    <property type="protein sequence ID" value="THU40415.1"/>
    <property type="molecule type" value="Genomic_DNA"/>
</dbReference>
<keyword evidence="1" id="KW-0732">Signal</keyword>
<protein>
    <recommendedName>
        <fullName evidence="4">DUF4595 domain-containing protein</fullName>
    </recommendedName>
</protein>
<reference evidence="2 3" key="1">
    <citation type="submission" date="2019-04" db="EMBL/GenBank/DDBJ databases">
        <title>Niastella caeni sp. nov., isolated from activated sludge.</title>
        <authorList>
            <person name="Sheng M."/>
        </authorList>
    </citation>
    <scope>NUCLEOTIDE SEQUENCE [LARGE SCALE GENOMIC DNA]</scope>
    <source>
        <strain evidence="2 3">HX-2-15</strain>
    </source>
</reference>
<organism evidence="2 3">
    <name type="scientific">Niastella caeni</name>
    <dbReference type="NCBI Taxonomy" id="2569763"/>
    <lineage>
        <taxon>Bacteria</taxon>
        <taxon>Pseudomonadati</taxon>
        <taxon>Bacteroidota</taxon>
        <taxon>Chitinophagia</taxon>
        <taxon>Chitinophagales</taxon>
        <taxon>Chitinophagaceae</taxon>
        <taxon>Niastella</taxon>
    </lineage>
</organism>
<keyword evidence="3" id="KW-1185">Reference proteome</keyword>
<dbReference type="InterPro" id="IPR010916">
    <property type="entry name" value="TonB_box_CS"/>
</dbReference>
<feature type="signal peptide" evidence="1">
    <location>
        <begin position="1"/>
        <end position="20"/>
    </location>
</feature>
<gene>
    <name evidence="2" type="ORF">FAM09_11165</name>
</gene>
<evidence type="ECO:0000313" key="2">
    <source>
        <dbReference type="EMBL" id="THU40415.1"/>
    </source>
</evidence>
<sequence>MISKCSLTTLLLIISAVSFGQKGQVEGVWKTQDQKDSLLVSASGKSNPALFVYFPSKAKFLPFTLSAGGDELVHFEPDASKMSLTVSADGKTITDANGGAKKVYTKVSSTSPVNYKTMAAGPDDFFDFSTSNYYAGINFYLSSHPGLPFMPNSAFITKKRSSVVKIEKFFARVSGGGAVSVQKEYDLVYNFNSSGQITSVQVIPFGGGQETDTWTYAYNGDKLQKISSPGRVLQFDNDNWEVDARQQKKVPFIFPMWDYYSSSKPRTATLPYMTGVPLNEYFYNDANQLVRICSKDVSEPNILEHCTEYTYDKNGIPVKIVETKRSK</sequence>
<dbReference type="OrthoDB" id="628406at2"/>
<evidence type="ECO:0008006" key="4">
    <source>
        <dbReference type="Google" id="ProtNLM"/>
    </source>
</evidence>
<dbReference type="RefSeq" id="WP_136577168.1">
    <property type="nucleotide sequence ID" value="NZ_STFF01000002.1"/>
</dbReference>
<evidence type="ECO:0000313" key="3">
    <source>
        <dbReference type="Proteomes" id="UP000306918"/>
    </source>
</evidence>
<dbReference type="AlphaFoldDB" id="A0A4S8HY43"/>
<name>A0A4S8HY43_9BACT</name>
<comment type="caution">
    <text evidence="2">The sequence shown here is derived from an EMBL/GenBank/DDBJ whole genome shotgun (WGS) entry which is preliminary data.</text>
</comment>
<evidence type="ECO:0000256" key="1">
    <source>
        <dbReference type="SAM" id="SignalP"/>
    </source>
</evidence>